<sequence length="165" mass="17715">MSSPLPSTDQHIVPTYDPAASALDGTTASLEQKSDGSSSSSETAHRFQSVQRPVSNSSPHVDNVSLRSGPNPPAPPPFLNPGSEPDSRYTTENERPQILAADARSAGASESDSRHVWQRVKWRGTLSGPELGARDMAPRWSYQTGVSTRTVELDGLLVHTRANTP</sequence>
<dbReference type="HOGENOM" id="CLU_1611351_0_0_1"/>
<protein>
    <submittedName>
        <fullName evidence="2">Uncharacterized protein</fullName>
    </submittedName>
</protein>
<feature type="compositionally biased region" description="Basic and acidic residues" evidence="1">
    <location>
        <begin position="85"/>
        <end position="95"/>
    </location>
</feature>
<feature type="compositionally biased region" description="Polar residues" evidence="1">
    <location>
        <begin position="46"/>
        <end position="68"/>
    </location>
</feature>
<keyword evidence="3" id="KW-1185">Reference proteome</keyword>
<feature type="compositionally biased region" description="Polar residues" evidence="1">
    <location>
        <begin position="1"/>
        <end position="10"/>
    </location>
</feature>
<organism evidence="2 3">
    <name type="scientific">Penicillium oxalicum (strain 114-2 / CGMCC 5302)</name>
    <name type="common">Penicillium decumbens</name>
    <dbReference type="NCBI Taxonomy" id="933388"/>
    <lineage>
        <taxon>Eukaryota</taxon>
        <taxon>Fungi</taxon>
        <taxon>Dikarya</taxon>
        <taxon>Ascomycota</taxon>
        <taxon>Pezizomycotina</taxon>
        <taxon>Eurotiomycetes</taxon>
        <taxon>Eurotiomycetidae</taxon>
        <taxon>Eurotiales</taxon>
        <taxon>Aspergillaceae</taxon>
        <taxon>Penicillium</taxon>
    </lineage>
</organism>
<evidence type="ECO:0000313" key="3">
    <source>
        <dbReference type="Proteomes" id="UP000019376"/>
    </source>
</evidence>
<evidence type="ECO:0000256" key="1">
    <source>
        <dbReference type="SAM" id="MobiDB-lite"/>
    </source>
</evidence>
<proteinExistence type="predicted"/>
<dbReference type="EMBL" id="KB644414">
    <property type="protein sequence ID" value="EPS32002.1"/>
    <property type="molecule type" value="Genomic_DNA"/>
</dbReference>
<gene>
    <name evidence="2" type="ORF">PDE_06961</name>
</gene>
<reference evidence="2 3" key="1">
    <citation type="journal article" date="2013" name="PLoS ONE">
        <title>Genomic and secretomic analyses reveal unique features of the lignocellulolytic enzyme system of Penicillium decumbens.</title>
        <authorList>
            <person name="Liu G."/>
            <person name="Zhang L."/>
            <person name="Wei X."/>
            <person name="Zou G."/>
            <person name="Qin Y."/>
            <person name="Ma L."/>
            <person name="Li J."/>
            <person name="Zheng H."/>
            <person name="Wang S."/>
            <person name="Wang C."/>
            <person name="Xun L."/>
            <person name="Zhao G.-P."/>
            <person name="Zhou Z."/>
            <person name="Qu Y."/>
        </authorList>
    </citation>
    <scope>NUCLEOTIDE SEQUENCE [LARGE SCALE GENOMIC DNA]</scope>
    <source>
        <strain evidence="3">114-2 / CGMCC 5302</strain>
    </source>
</reference>
<feature type="region of interest" description="Disordered" evidence="1">
    <location>
        <begin position="1"/>
        <end position="117"/>
    </location>
</feature>
<accession>S8BAX9</accession>
<evidence type="ECO:0000313" key="2">
    <source>
        <dbReference type="EMBL" id="EPS32002.1"/>
    </source>
</evidence>
<name>S8BAX9_PENO1</name>
<dbReference type="AlphaFoldDB" id="S8BAX9"/>
<feature type="compositionally biased region" description="Pro residues" evidence="1">
    <location>
        <begin position="70"/>
        <end position="79"/>
    </location>
</feature>
<dbReference type="Proteomes" id="UP000019376">
    <property type="component" value="Unassembled WGS sequence"/>
</dbReference>